<feature type="compositionally biased region" description="Basic and acidic residues" evidence="6">
    <location>
        <begin position="29"/>
        <end position="50"/>
    </location>
</feature>
<dbReference type="GO" id="GO:0008270">
    <property type="term" value="F:zinc ion binding"/>
    <property type="evidence" value="ECO:0007669"/>
    <property type="project" value="InterPro"/>
</dbReference>
<protein>
    <recommendedName>
        <fullName evidence="7">Xylanolytic transcriptional activator regulatory domain-containing protein</fullName>
    </recommendedName>
</protein>
<feature type="compositionally biased region" description="Low complexity" evidence="6">
    <location>
        <begin position="878"/>
        <end position="925"/>
    </location>
</feature>
<name>A0A6V8HED6_TALPI</name>
<comment type="caution">
    <text evidence="8">The sequence shown here is derived from an EMBL/GenBank/DDBJ whole genome shotgun (WGS) entry which is preliminary data.</text>
</comment>
<keyword evidence="3" id="KW-0805">Transcription regulation</keyword>
<evidence type="ECO:0000256" key="5">
    <source>
        <dbReference type="ARBA" id="ARBA00023242"/>
    </source>
</evidence>
<organism evidence="8 9">
    <name type="scientific">Talaromyces pinophilus</name>
    <name type="common">Penicillium pinophilum</name>
    <dbReference type="NCBI Taxonomy" id="128442"/>
    <lineage>
        <taxon>Eukaryota</taxon>
        <taxon>Fungi</taxon>
        <taxon>Dikarya</taxon>
        <taxon>Ascomycota</taxon>
        <taxon>Pezizomycotina</taxon>
        <taxon>Eurotiomycetes</taxon>
        <taxon>Eurotiomycetidae</taxon>
        <taxon>Eurotiales</taxon>
        <taxon>Trichocomaceae</taxon>
        <taxon>Talaromyces</taxon>
        <taxon>Talaromyces sect. Talaromyces</taxon>
    </lineage>
</organism>
<evidence type="ECO:0000256" key="4">
    <source>
        <dbReference type="ARBA" id="ARBA00023163"/>
    </source>
</evidence>
<dbReference type="PANTHER" id="PTHR47338:SF4">
    <property type="entry name" value="ZN(II)2CYS6 TRANSCRIPTION FACTOR (EUROFUNG)"/>
    <property type="match status" value="1"/>
</dbReference>
<evidence type="ECO:0000313" key="8">
    <source>
        <dbReference type="EMBL" id="GAM38875.1"/>
    </source>
</evidence>
<feature type="region of interest" description="Disordered" evidence="6">
    <location>
        <begin position="640"/>
        <end position="712"/>
    </location>
</feature>
<feature type="compositionally biased region" description="Polar residues" evidence="6">
    <location>
        <begin position="769"/>
        <end position="792"/>
    </location>
</feature>
<keyword evidence="5" id="KW-0539">Nucleus</keyword>
<evidence type="ECO:0000256" key="3">
    <source>
        <dbReference type="ARBA" id="ARBA00023015"/>
    </source>
</evidence>
<evidence type="ECO:0000256" key="2">
    <source>
        <dbReference type="ARBA" id="ARBA00022723"/>
    </source>
</evidence>
<feature type="compositionally biased region" description="Polar residues" evidence="6">
    <location>
        <begin position="51"/>
        <end position="65"/>
    </location>
</feature>
<feature type="compositionally biased region" description="Low complexity" evidence="6">
    <location>
        <begin position="687"/>
        <end position="711"/>
    </location>
</feature>
<evidence type="ECO:0000259" key="7">
    <source>
        <dbReference type="SMART" id="SM00906"/>
    </source>
</evidence>
<dbReference type="InterPro" id="IPR050815">
    <property type="entry name" value="TF_fung"/>
</dbReference>
<dbReference type="GO" id="GO:0003677">
    <property type="term" value="F:DNA binding"/>
    <property type="evidence" value="ECO:0007669"/>
    <property type="project" value="InterPro"/>
</dbReference>
<reference evidence="9" key="1">
    <citation type="journal article" date="2015" name="Genome Announc.">
        <title>Draft genome sequence of Talaromyces cellulolyticus strain Y-94, a source of lignocellulosic biomass-degrading enzymes.</title>
        <authorList>
            <person name="Fujii T."/>
            <person name="Koike H."/>
            <person name="Sawayama S."/>
            <person name="Yano S."/>
            <person name="Inoue H."/>
        </authorList>
    </citation>
    <scope>NUCLEOTIDE SEQUENCE [LARGE SCALE GENOMIC DNA]</scope>
    <source>
        <strain evidence="9">Y-94</strain>
    </source>
</reference>
<sequence>MSRPQVSIDRLTPRRVMAEPHAVPKKRGPKTDVLEALLKRVDGLERRLQEESSTVSPTSENPSSTTKRKGKEPSVGRSNSTDETGSSIQSSLSIAEQEDQNQLSFQDRRGSMLLTPAYNGFGDHPMNNFRHGQQTNNTNRQENAFLSDTILDTYFTRLHGKPFYILEESSTRQKHHMGQLPGPLMMAIYAITIRYAQSAEGQEGSTRIGLEYALKARQEIDIDNPTIEGLQTLLLLSMVFFAYGLGKKTYMTISSCSAMILALDLYREPSPKLNLSHTEKETRRRLFWTCYMLDRFVACGSRRPCLISNDSVLLRLPSWSSSTSSHTLPAEGELFNNSGINIQLSADPRKRGQPAIVLLIDIIRILGITNRYLATGGVKGDSHFPWHSMSNLSKIRQELDLWGAGVQDIFISVESLFTHPESTTLFLSKLIYHLIHCLIYRPFLPLDLAELRGTGQHQSWQIEATNLCFLHSNAIVELVEFGRNSSLVEWPAFISHCVCTAGTVHVHGVHYKGLEGEVFSSSADFLAKEMQQMSWLRHCWAGVQHQRELLQTVYTCHAELVRNLANSTMRFSPVFHLEDFFDRYLGISVDSSHVRLVDEVTDATNDNMSLPLSIDSHSLYNTQAMPAPSLNSSHHFQNQQFSRMSGSASHQSQFSQHTELPSSQFNTSHQSQSQQIPPALYSYNLNDSSPSYSTTQQDQQQQNSQQSPQQQMSRILPSFSPTLGLSPSAFISDTLNTITAPTPPSNFHYATFPFDTPHTAQARTPYTTGYAAQTPSGQSQASDSHATMSESGPPSEKDPFLSLLEQLAENEHLEGDGPSELDFLLGGIHAPDPNENIAPEAQATSCSVRNTIDVTCPIEDYEDSYMFANYLRQTTKSLRPSSTLRSLSSTSSSPSAPNMAASATTNPSTEPQEQNNESNESKSPPLALPPTSDSTNQKLDVNGQGTTVSLDHLGPIVVNQDGTMSRISNWDKMTEIEQKNTMRIIGKRNKQRLETLKAAGVEAGES</sequence>
<dbReference type="EMBL" id="DF933830">
    <property type="protein sequence ID" value="GAM38875.1"/>
    <property type="molecule type" value="Genomic_DNA"/>
</dbReference>
<evidence type="ECO:0000256" key="6">
    <source>
        <dbReference type="SAM" id="MobiDB-lite"/>
    </source>
</evidence>
<feature type="region of interest" description="Disordered" evidence="6">
    <location>
        <begin position="878"/>
        <end position="947"/>
    </location>
</feature>
<keyword evidence="2" id="KW-0479">Metal-binding</keyword>
<feature type="compositionally biased region" description="Polar residues" evidence="6">
    <location>
        <begin position="931"/>
        <end position="947"/>
    </location>
</feature>
<evidence type="ECO:0000313" key="9">
    <source>
        <dbReference type="Proteomes" id="UP000053095"/>
    </source>
</evidence>
<accession>A0A6V8HED6</accession>
<evidence type="ECO:0000256" key="1">
    <source>
        <dbReference type="ARBA" id="ARBA00004123"/>
    </source>
</evidence>
<proteinExistence type="predicted"/>
<dbReference type="Proteomes" id="UP000053095">
    <property type="component" value="Unassembled WGS sequence"/>
</dbReference>
<keyword evidence="9" id="KW-1185">Reference proteome</keyword>
<dbReference type="SMART" id="SM00906">
    <property type="entry name" value="Fungal_trans"/>
    <property type="match status" value="1"/>
</dbReference>
<dbReference type="AlphaFoldDB" id="A0A6V8HED6"/>
<feature type="domain" description="Xylanolytic transcriptional activator regulatory" evidence="7">
    <location>
        <begin position="249"/>
        <end position="323"/>
    </location>
</feature>
<feature type="region of interest" description="Disordered" evidence="6">
    <location>
        <begin position="1"/>
        <end position="102"/>
    </location>
</feature>
<dbReference type="GO" id="GO:0000981">
    <property type="term" value="F:DNA-binding transcription factor activity, RNA polymerase II-specific"/>
    <property type="evidence" value="ECO:0007669"/>
    <property type="project" value="InterPro"/>
</dbReference>
<dbReference type="GO" id="GO:0005634">
    <property type="term" value="C:nucleus"/>
    <property type="evidence" value="ECO:0007669"/>
    <property type="project" value="UniProtKB-SubCell"/>
</dbReference>
<feature type="region of interest" description="Disordered" evidence="6">
    <location>
        <begin position="769"/>
        <end position="799"/>
    </location>
</feature>
<dbReference type="CDD" id="cd12148">
    <property type="entry name" value="fungal_TF_MHR"/>
    <property type="match status" value="1"/>
</dbReference>
<gene>
    <name evidence="8" type="ORF">TCE0_034f09957</name>
</gene>
<dbReference type="Pfam" id="PF04082">
    <property type="entry name" value="Fungal_trans"/>
    <property type="match status" value="1"/>
</dbReference>
<dbReference type="GO" id="GO:0006351">
    <property type="term" value="P:DNA-templated transcription"/>
    <property type="evidence" value="ECO:0007669"/>
    <property type="project" value="InterPro"/>
</dbReference>
<feature type="compositionally biased region" description="Polar residues" evidence="6">
    <location>
        <begin position="640"/>
        <end position="676"/>
    </location>
</feature>
<feature type="compositionally biased region" description="Polar residues" evidence="6">
    <location>
        <begin position="76"/>
        <end position="102"/>
    </location>
</feature>
<keyword evidence="4" id="KW-0804">Transcription</keyword>
<dbReference type="PANTHER" id="PTHR47338">
    <property type="entry name" value="ZN(II)2CYS6 TRANSCRIPTION FACTOR (EUROFUNG)-RELATED"/>
    <property type="match status" value="1"/>
</dbReference>
<dbReference type="InterPro" id="IPR007219">
    <property type="entry name" value="XnlR_reg_dom"/>
</dbReference>
<comment type="subcellular location">
    <subcellularLocation>
        <location evidence="1">Nucleus</location>
    </subcellularLocation>
</comment>